<sequence length="288" mass="33266">MKKDGHTHTEFCPHGSGEDVELFIQKAIGLGFTDYSITEHNPLPQGFTELAAGENEAIATAGMSITDVEYYLNKMHRLKKKYENEIRVHVGFEIDYVTGFEGYTTDFLNEYGKWMDDSILSLHFLQGKGGYRSIDFSPQDYQDGIITHYGSFQKGQENYFQTLLQLVDADLGKYKPKRIGHITLCQKFQNYYENEETRLSKRALQLVDELLDKIKGKNYELDFNTAGMFKPYCGEPYPSLPIMEKVIEKQVRYVYGSDSHHVTDVGRGYPIVPHNNERKREIYAGYRE</sequence>
<dbReference type="PANTHER" id="PTHR21039">
    <property type="entry name" value="HISTIDINOL PHOSPHATASE-RELATED"/>
    <property type="match status" value="1"/>
</dbReference>
<evidence type="ECO:0000256" key="5">
    <source>
        <dbReference type="ARBA" id="ARBA00022801"/>
    </source>
</evidence>
<dbReference type="SUPFAM" id="SSF89550">
    <property type="entry name" value="PHP domain-like"/>
    <property type="match status" value="1"/>
</dbReference>
<dbReference type="GO" id="GO:0000105">
    <property type="term" value="P:L-histidine biosynthetic process"/>
    <property type="evidence" value="ECO:0007669"/>
    <property type="project" value="UniProtKB-UniRule"/>
</dbReference>
<dbReference type="NCBIfam" id="TIGR01856">
    <property type="entry name" value="hisJ_fam"/>
    <property type="match status" value="1"/>
</dbReference>
<keyword evidence="4 8" id="KW-0028">Amino-acid biosynthesis</keyword>
<evidence type="ECO:0000256" key="4">
    <source>
        <dbReference type="ARBA" id="ARBA00022605"/>
    </source>
</evidence>
<dbReference type="AlphaFoldDB" id="A0A9X0YVE8"/>
<evidence type="ECO:0000256" key="8">
    <source>
        <dbReference type="RuleBase" id="RU366003"/>
    </source>
</evidence>
<protein>
    <recommendedName>
        <fullName evidence="3 8">Histidinol-phosphatase</fullName>
        <shortName evidence="8">HolPase</shortName>
        <ecNumber evidence="3 8">3.1.3.15</ecNumber>
    </recommendedName>
</protein>
<dbReference type="EMBL" id="JAGGMB010000018">
    <property type="protein sequence ID" value="MBP2079583.1"/>
    <property type="molecule type" value="Genomic_DNA"/>
</dbReference>
<dbReference type="RefSeq" id="WP_149472794.1">
    <property type="nucleotide sequence ID" value="NZ_JAGGMB010000018.1"/>
</dbReference>
<evidence type="ECO:0000256" key="6">
    <source>
        <dbReference type="ARBA" id="ARBA00023102"/>
    </source>
</evidence>
<keyword evidence="11" id="KW-1185">Reference proteome</keyword>
<feature type="domain" description="PHP" evidence="9">
    <location>
        <begin position="4"/>
        <end position="226"/>
    </location>
</feature>
<comment type="caution">
    <text evidence="10">The sequence shown here is derived from an EMBL/GenBank/DDBJ whole genome shotgun (WGS) entry which is preliminary data.</text>
</comment>
<dbReference type="EC" id="3.1.3.15" evidence="3 8"/>
<evidence type="ECO:0000256" key="1">
    <source>
        <dbReference type="ARBA" id="ARBA00004970"/>
    </source>
</evidence>
<dbReference type="NCBIfam" id="NF005996">
    <property type="entry name" value="PRK08123.1"/>
    <property type="match status" value="1"/>
</dbReference>
<accession>A0A9X0YVE8</accession>
<dbReference type="OrthoDB" id="9775255at2"/>
<evidence type="ECO:0000256" key="2">
    <source>
        <dbReference type="ARBA" id="ARBA00009152"/>
    </source>
</evidence>
<gene>
    <name evidence="10" type="ORF">J2Z64_003882</name>
</gene>
<dbReference type="Proteomes" id="UP001138793">
    <property type="component" value="Unassembled WGS sequence"/>
</dbReference>
<organism evidence="10 11">
    <name type="scientific">Oceanobacillus polygoni</name>
    <dbReference type="NCBI Taxonomy" id="1235259"/>
    <lineage>
        <taxon>Bacteria</taxon>
        <taxon>Bacillati</taxon>
        <taxon>Bacillota</taxon>
        <taxon>Bacilli</taxon>
        <taxon>Bacillales</taxon>
        <taxon>Bacillaceae</taxon>
        <taxon>Oceanobacillus</taxon>
    </lineage>
</organism>
<dbReference type="InterPro" id="IPR016195">
    <property type="entry name" value="Pol/histidinol_Pase-like"/>
</dbReference>
<dbReference type="GO" id="GO:0005737">
    <property type="term" value="C:cytoplasm"/>
    <property type="evidence" value="ECO:0007669"/>
    <property type="project" value="TreeGrafter"/>
</dbReference>
<name>A0A9X0YVE8_9BACI</name>
<dbReference type="CDD" id="cd12110">
    <property type="entry name" value="PHP_HisPPase_Hisj_like"/>
    <property type="match status" value="1"/>
</dbReference>
<evidence type="ECO:0000313" key="11">
    <source>
        <dbReference type="Proteomes" id="UP001138793"/>
    </source>
</evidence>
<evidence type="ECO:0000256" key="3">
    <source>
        <dbReference type="ARBA" id="ARBA00013085"/>
    </source>
</evidence>
<dbReference type="Gene3D" id="3.20.20.140">
    <property type="entry name" value="Metal-dependent hydrolases"/>
    <property type="match status" value="1"/>
</dbReference>
<keyword evidence="5 8" id="KW-0378">Hydrolase</keyword>
<proteinExistence type="inferred from homology"/>
<evidence type="ECO:0000313" key="10">
    <source>
        <dbReference type="EMBL" id="MBP2079583.1"/>
    </source>
</evidence>
<keyword evidence="6 8" id="KW-0368">Histidine biosynthesis</keyword>
<comment type="catalytic activity">
    <reaction evidence="7 8">
        <text>L-histidinol phosphate + H2O = L-histidinol + phosphate</text>
        <dbReference type="Rhea" id="RHEA:14465"/>
        <dbReference type="ChEBI" id="CHEBI:15377"/>
        <dbReference type="ChEBI" id="CHEBI:43474"/>
        <dbReference type="ChEBI" id="CHEBI:57699"/>
        <dbReference type="ChEBI" id="CHEBI:57980"/>
        <dbReference type="EC" id="3.1.3.15"/>
    </reaction>
</comment>
<dbReference type="GO" id="GO:0004401">
    <property type="term" value="F:histidinol-phosphatase activity"/>
    <property type="evidence" value="ECO:0007669"/>
    <property type="project" value="UniProtKB-UniRule"/>
</dbReference>
<dbReference type="InterPro" id="IPR010140">
    <property type="entry name" value="Histidinol_P_phosphatase_HisJ"/>
</dbReference>
<comment type="pathway">
    <text evidence="1 8">Amino-acid biosynthesis; L-histidine biosynthesis; L-histidine from 5-phospho-alpha-D-ribose 1-diphosphate: step 8/9.</text>
</comment>
<reference evidence="10" key="1">
    <citation type="submission" date="2021-03" db="EMBL/GenBank/DDBJ databases">
        <title>Genomic Encyclopedia of Type Strains, Phase IV (KMG-IV): sequencing the most valuable type-strain genomes for metagenomic binning, comparative biology and taxonomic classification.</title>
        <authorList>
            <person name="Goeker M."/>
        </authorList>
    </citation>
    <scope>NUCLEOTIDE SEQUENCE</scope>
    <source>
        <strain evidence="10">DSM 107338</strain>
    </source>
</reference>
<dbReference type="Pfam" id="PF02811">
    <property type="entry name" value="PHP"/>
    <property type="match status" value="1"/>
</dbReference>
<evidence type="ECO:0000256" key="7">
    <source>
        <dbReference type="ARBA" id="ARBA00049158"/>
    </source>
</evidence>
<evidence type="ECO:0000259" key="9">
    <source>
        <dbReference type="Pfam" id="PF02811"/>
    </source>
</evidence>
<dbReference type="PANTHER" id="PTHR21039:SF0">
    <property type="entry name" value="HISTIDINOL-PHOSPHATASE"/>
    <property type="match status" value="1"/>
</dbReference>
<comment type="similarity">
    <text evidence="2 8">Belongs to the PHP hydrolase family. HisK subfamily.</text>
</comment>
<dbReference type="InterPro" id="IPR004013">
    <property type="entry name" value="PHP_dom"/>
</dbReference>